<sequence>MKATLYICFILLALSAATASAAPQIQVQRPSHNFGTLIQGKKLDYTFLIKNTGDSPLKILHIRPACGCTAANASSPVVNPGKTSEIKVTFNSANFFGNVSKTIAVESNDPTTPVITLTLAGNIIEELAVKPKQLNLGQVKPDVAVTNYVTVENRGSKTVKLTAVKTPMPQLSIKTDKTMLKPGESARISVTITPRQDDRMLSGYITIATDNPEKQEIMVPVYGSLLK</sequence>
<accession>A0AAW4L4S7</accession>
<dbReference type="InterPro" id="IPR013783">
    <property type="entry name" value="Ig-like_fold"/>
</dbReference>
<organism evidence="8 9">
    <name type="scientific">Geoanaerobacter pelophilus</name>
    <dbReference type="NCBI Taxonomy" id="60036"/>
    <lineage>
        <taxon>Bacteria</taxon>
        <taxon>Pseudomonadati</taxon>
        <taxon>Thermodesulfobacteriota</taxon>
        <taxon>Desulfuromonadia</taxon>
        <taxon>Geobacterales</taxon>
        <taxon>Geobacteraceae</taxon>
        <taxon>Geoanaerobacter</taxon>
    </lineage>
</organism>
<keyword evidence="4" id="KW-0969">Cilium</keyword>
<name>A0AAW4L4S7_9BACT</name>
<dbReference type="EMBL" id="JAHCVJ010000001">
    <property type="protein sequence ID" value="MBT0662812.1"/>
    <property type="molecule type" value="Genomic_DNA"/>
</dbReference>
<evidence type="ECO:0000313" key="8">
    <source>
        <dbReference type="EMBL" id="MBT0662812.1"/>
    </source>
</evidence>
<evidence type="ECO:0000313" key="9">
    <source>
        <dbReference type="Proteomes" id="UP000811899"/>
    </source>
</evidence>
<evidence type="ECO:0000259" key="7">
    <source>
        <dbReference type="Pfam" id="PF22544"/>
    </source>
</evidence>
<dbReference type="RefSeq" id="WP_214169607.1">
    <property type="nucleotide sequence ID" value="NZ_JAHCVJ010000001.1"/>
</dbReference>
<dbReference type="InterPro" id="IPR011467">
    <property type="entry name" value="DUF1573"/>
</dbReference>
<dbReference type="InterPro" id="IPR053879">
    <property type="entry name" value="HYDIN_VesB_CFA65-like_Ig"/>
</dbReference>
<dbReference type="PANTHER" id="PTHR37833:SF1">
    <property type="entry name" value="SIGNAL PEPTIDE PROTEIN"/>
    <property type="match status" value="1"/>
</dbReference>
<evidence type="ECO:0000256" key="6">
    <source>
        <dbReference type="SAM" id="SignalP"/>
    </source>
</evidence>
<dbReference type="Pfam" id="PF22544">
    <property type="entry name" value="HYDIN_VesB_CFA65-like_Ig"/>
    <property type="match status" value="1"/>
</dbReference>
<comment type="subcellular location">
    <subcellularLocation>
        <location evidence="1">Cell projection</location>
        <location evidence="1">Cilium</location>
    </subcellularLocation>
    <subcellularLocation>
        <location evidence="2">Cytoplasm</location>
    </subcellularLocation>
</comment>
<feature type="signal peptide" evidence="6">
    <location>
        <begin position="1"/>
        <end position="21"/>
    </location>
</feature>
<dbReference type="NCBIfam" id="NF012200">
    <property type="entry name" value="choice_anch_D"/>
    <property type="match status" value="2"/>
</dbReference>
<dbReference type="Gene3D" id="2.60.40.10">
    <property type="entry name" value="Immunoglobulins"/>
    <property type="match status" value="2"/>
</dbReference>
<keyword evidence="3" id="KW-0963">Cytoplasm</keyword>
<dbReference type="AlphaFoldDB" id="A0AAW4L4S7"/>
<gene>
    <name evidence="8" type="ORF">KI809_00730</name>
</gene>
<keyword evidence="6" id="KW-0732">Signal</keyword>
<reference evidence="8 9" key="1">
    <citation type="submission" date="2021-05" db="EMBL/GenBank/DDBJ databases">
        <title>The draft genome of Geobacter pelophilus DSM 12255.</title>
        <authorList>
            <person name="Xu Z."/>
            <person name="Masuda Y."/>
            <person name="Itoh H."/>
            <person name="Senoo K."/>
        </authorList>
    </citation>
    <scope>NUCLEOTIDE SEQUENCE [LARGE SCALE GENOMIC DNA]</scope>
    <source>
        <strain evidence="8 9">DSM 12255</strain>
    </source>
</reference>
<evidence type="ECO:0000256" key="3">
    <source>
        <dbReference type="ARBA" id="ARBA00022490"/>
    </source>
</evidence>
<keyword evidence="5" id="KW-0966">Cell projection</keyword>
<protein>
    <submittedName>
        <fullName evidence="8">DUF1573 domain-containing protein</fullName>
    </submittedName>
</protein>
<dbReference type="GO" id="GO:0005737">
    <property type="term" value="C:cytoplasm"/>
    <property type="evidence" value="ECO:0007669"/>
    <property type="project" value="UniProtKB-SubCell"/>
</dbReference>
<proteinExistence type="predicted"/>
<evidence type="ECO:0000256" key="5">
    <source>
        <dbReference type="ARBA" id="ARBA00023273"/>
    </source>
</evidence>
<evidence type="ECO:0000256" key="1">
    <source>
        <dbReference type="ARBA" id="ARBA00004138"/>
    </source>
</evidence>
<feature type="chain" id="PRO_5043464575" evidence="6">
    <location>
        <begin position="22"/>
        <end position="227"/>
    </location>
</feature>
<keyword evidence="9" id="KW-1185">Reference proteome</keyword>
<comment type="caution">
    <text evidence="8">The sequence shown here is derived from an EMBL/GenBank/DDBJ whole genome shotgun (WGS) entry which is preliminary data.</text>
</comment>
<evidence type="ECO:0000256" key="4">
    <source>
        <dbReference type="ARBA" id="ARBA00023069"/>
    </source>
</evidence>
<feature type="domain" description="HYDIN/VesB/CFA65-like Ig-like" evidence="7">
    <location>
        <begin position="127"/>
        <end position="223"/>
    </location>
</feature>
<evidence type="ECO:0000256" key="2">
    <source>
        <dbReference type="ARBA" id="ARBA00004496"/>
    </source>
</evidence>
<dbReference type="Pfam" id="PF07610">
    <property type="entry name" value="DUF1573"/>
    <property type="match status" value="1"/>
</dbReference>
<dbReference type="Proteomes" id="UP000811899">
    <property type="component" value="Unassembled WGS sequence"/>
</dbReference>
<dbReference type="PANTHER" id="PTHR37833">
    <property type="entry name" value="LIPOPROTEIN-RELATED"/>
    <property type="match status" value="1"/>
</dbReference>